<accession>A0ABZ3EU51</accession>
<dbReference type="PROSITE" id="PS51186">
    <property type="entry name" value="GNAT"/>
    <property type="match status" value="1"/>
</dbReference>
<gene>
    <name evidence="2" type="ORF">V6984_15180</name>
</gene>
<dbReference type="PANTHER" id="PTHR43233">
    <property type="entry name" value="FAMILY N-ACETYLTRANSFERASE, PUTATIVE (AFU_ORTHOLOGUE AFUA_6G03350)-RELATED"/>
    <property type="match status" value="1"/>
</dbReference>
<organism evidence="2 3">
    <name type="scientific">Kineothrix sedimenti</name>
    <dbReference type="NCBI Taxonomy" id="3123317"/>
    <lineage>
        <taxon>Bacteria</taxon>
        <taxon>Bacillati</taxon>
        <taxon>Bacillota</taxon>
        <taxon>Clostridia</taxon>
        <taxon>Lachnospirales</taxon>
        <taxon>Lachnospiraceae</taxon>
        <taxon>Kineothrix</taxon>
    </lineage>
</organism>
<dbReference type="RefSeq" id="WP_342756452.1">
    <property type="nucleotide sequence ID" value="NZ_CP146256.1"/>
</dbReference>
<protein>
    <submittedName>
        <fullName evidence="2">GNAT family N-acetyltransferase</fullName>
    </submittedName>
</protein>
<dbReference type="Proteomes" id="UP001451571">
    <property type="component" value="Chromosome"/>
</dbReference>
<evidence type="ECO:0000259" key="1">
    <source>
        <dbReference type="PROSITE" id="PS51186"/>
    </source>
</evidence>
<evidence type="ECO:0000313" key="2">
    <source>
        <dbReference type="EMBL" id="XAH72839.1"/>
    </source>
</evidence>
<dbReference type="InterPro" id="IPR053144">
    <property type="entry name" value="Acetyltransferase_Butenolide"/>
</dbReference>
<feature type="domain" description="N-acetyltransferase" evidence="1">
    <location>
        <begin position="4"/>
        <end position="139"/>
    </location>
</feature>
<dbReference type="CDD" id="cd04301">
    <property type="entry name" value="NAT_SF"/>
    <property type="match status" value="1"/>
</dbReference>
<dbReference type="SUPFAM" id="SSF55729">
    <property type="entry name" value="Acyl-CoA N-acyltransferases (Nat)"/>
    <property type="match status" value="1"/>
</dbReference>
<dbReference type="Pfam" id="PF00583">
    <property type="entry name" value="Acetyltransf_1"/>
    <property type="match status" value="1"/>
</dbReference>
<dbReference type="PANTHER" id="PTHR43233:SF1">
    <property type="entry name" value="FAMILY N-ACETYLTRANSFERASE, PUTATIVE (AFU_ORTHOLOGUE AFUA_6G03350)-RELATED"/>
    <property type="match status" value="1"/>
</dbReference>
<name>A0ABZ3EU51_9FIRM</name>
<dbReference type="InterPro" id="IPR016181">
    <property type="entry name" value="Acyl_CoA_acyltransferase"/>
</dbReference>
<dbReference type="EMBL" id="CP146256">
    <property type="protein sequence ID" value="XAH72839.1"/>
    <property type="molecule type" value="Genomic_DNA"/>
</dbReference>
<dbReference type="Gene3D" id="3.40.630.30">
    <property type="match status" value="1"/>
</dbReference>
<dbReference type="InterPro" id="IPR000182">
    <property type="entry name" value="GNAT_dom"/>
</dbReference>
<sequence>MKQIEYREELAAEDYNRLREIVGWKRLTEKQAVRGLANTTFLTSAWSDGKAVGMGRALFDYGYTVYIGDVIILPEYQGCGIGAHIVQDLINKVKEAAEEGDDLMFCLVAAEGKEEFYERLGFQRRPCEGLGAGMSMRVEVHKEL</sequence>
<evidence type="ECO:0000313" key="3">
    <source>
        <dbReference type="Proteomes" id="UP001451571"/>
    </source>
</evidence>
<reference evidence="2 3" key="1">
    <citation type="submission" date="2024-02" db="EMBL/GenBank/DDBJ databases">
        <title>Bacterial strain from lacustrine sediment.</title>
        <authorList>
            <person name="Petit C."/>
            <person name="Fadhlaoui K."/>
        </authorList>
    </citation>
    <scope>NUCLEOTIDE SEQUENCE [LARGE SCALE GENOMIC DNA]</scope>
    <source>
        <strain evidence="2 3">IPX-CK</strain>
    </source>
</reference>
<proteinExistence type="predicted"/>
<keyword evidence="3" id="KW-1185">Reference proteome</keyword>